<evidence type="ECO:0000313" key="2">
    <source>
        <dbReference type="EMBL" id="OUE00324.1"/>
    </source>
</evidence>
<protein>
    <submittedName>
        <fullName evidence="2">Uncharacterized protein</fullName>
    </submittedName>
</protein>
<proteinExistence type="predicted"/>
<accession>A0A251XDD1</accession>
<keyword evidence="3" id="KW-1185">Reference proteome</keyword>
<dbReference type="AlphaFoldDB" id="A0A251XDD1"/>
<dbReference type="Proteomes" id="UP000195062">
    <property type="component" value="Unassembled WGS sequence"/>
</dbReference>
<evidence type="ECO:0000313" key="3">
    <source>
        <dbReference type="Proteomes" id="UP000195062"/>
    </source>
</evidence>
<dbReference type="EMBL" id="MDHH01000008">
    <property type="protein sequence ID" value="OUE00324.1"/>
    <property type="molecule type" value="Genomic_DNA"/>
</dbReference>
<feature type="region of interest" description="Disordered" evidence="1">
    <location>
        <begin position="1"/>
        <end position="152"/>
    </location>
</feature>
<gene>
    <name evidence="2" type="ORF">CMMCAS07_18135</name>
</gene>
<feature type="compositionally biased region" description="Polar residues" evidence="1">
    <location>
        <begin position="80"/>
        <end position="108"/>
    </location>
</feature>
<comment type="caution">
    <text evidence="2">The sequence shown here is derived from an EMBL/GenBank/DDBJ whole genome shotgun (WGS) entry which is preliminary data.</text>
</comment>
<sequence>MVQDPLARGGPRRRQVPPVLAAELVGRVEQGDARPATARGDRGSQPGRTRADHDDVPPVVRAAHDASPARASGTVAPGPVSTTSPSTARRWQARTSGSPFTVTVQSKHTPIPQKTPRGRPALAVVRQASVPEASRAPAMVWPLTPSTDPRPR</sequence>
<evidence type="ECO:0000256" key="1">
    <source>
        <dbReference type="SAM" id="MobiDB-lite"/>
    </source>
</evidence>
<reference evidence="2 3" key="1">
    <citation type="submission" date="2016-08" db="EMBL/GenBank/DDBJ databases">
        <title>Genome sequence of Clavibacter michiganensis subsp. michiganensis strain CASJ007.</title>
        <authorList>
            <person name="Thapa S.P."/>
            <person name="Coaker G."/>
        </authorList>
    </citation>
    <scope>NUCLEOTIDE SEQUENCE [LARGE SCALE GENOMIC DNA]</scope>
    <source>
        <strain evidence="2">CASJ007</strain>
    </source>
</reference>
<organism evidence="2 3">
    <name type="scientific">Clavibacter michiganensis subsp. michiganensis</name>
    <dbReference type="NCBI Taxonomy" id="33013"/>
    <lineage>
        <taxon>Bacteria</taxon>
        <taxon>Bacillati</taxon>
        <taxon>Actinomycetota</taxon>
        <taxon>Actinomycetes</taxon>
        <taxon>Micrococcales</taxon>
        <taxon>Microbacteriaceae</taxon>
        <taxon>Clavibacter</taxon>
    </lineage>
</organism>
<name>A0A251XDD1_CLAMM</name>